<evidence type="ECO:0000313" key="3">
    <source>
        <dbReference type="Proteomes" id="UP000694385"/>
    </source>
</evidence>
<dbReference type="GeneTree" id="ENSGT00940000159699"/>
<proteinExistence type="predicted"/>
<dbReference type="SUPFAM" id="SSF47576">
    <property type="entry name" value="Calponin-homology domain, CH-domain"/>
    <property type="match status" value="1"/>
</dbReference>
<reference evidence="2" key="1">
    <citation type="submission" date="2025-08" db="UniProtKB">
        <authorList>
            <consortium name="Ensembl"/>
        </authorList>
    </citation>
    <scope>IDENTIFICATION</scope>
</reference>
<reference evidence="2" key="2">
    <citation type="submission" date="2025-09" db="UniProtKB">
        <authorList>
            <consortium name="Ensembl"/>
        </authorList>
    </citation>
    <scope>IDENTIFICATION</scope>
</reference>
<dbReference type="PANTHER" id="PTHR45912:SF3">
    <property type="entry name" value="CILIA- AND FLAGELLA-ASSOCIATED PROTEIN 47"/>
    <property type="match status" value="1"/>
</dbReference>
<dbReference type="Pfam" id="PF24529">
    <property type="entry name" value="CFAP47"/>
    <property type="match status" value="1"/>
</dbReference>
<organism evidence="2 3">
    <name type="scientific">Jaculus jaculus</name>
    <name type="common">Lesser Egyptian jerboa</name>
    <dbReference type="NCBI Taxonomy" id="51337"/>
    <lineage>
        <taxon>Eukaryota</taxon>
        <taxon>Metazoa</taxon>
        <taxon>Chordata</taxon>
        <taxon>Craniata</taxon>
        <taxon>Vertebrata</taxon>
        <taxon>Euteleostomi</taxon>
        <taxon>Mammalia</taxon>
        <taxon>Eutheria</taxon>
        <taxon>Euarchontoglires</taxon>
        <taxon>Glires</taxon>
        <taxon>Rodentia</taxon>
        <taxon>Myomorpha</taxon>
        <taxon>Dipodoidea</taxon>
        <taxon>Dipodidae</taxon>
        <taxon>Dipodinae</taxon>
        <taxon>Jaculus</taxon>
    </lineage>
</organism>
<evidence type="ECO:0000259" key="1">
    <source>
        <dbReference type="PROSITE" id="PS50021"/>
    </source>
</evidence>
<keyword evidence="3" id="KW-1185">Reference proteome</keyword>
<dbReference type="Gene3D" id="1.10.418.10">
    <property type="entry name" value="Calponin-like domain"/>
    <property type="match status" value="1"/>
</dbReference>
<dbReference type="PANTHER" id="PTHR45912">
    <property type="entry name" value="CILIA- AND FLAGELLA-ASSOCIATED PROTEIN 47"/>
    <property type="match status" value="1"/>
</dbReference>
<dbReference type="GO" id="GO:0005929">
    <property type="term" value="C:cilium"/>
    <property type="evidence" value="ECO:0007669"/>
    <property type="project" value="TreeGrafter"/>
</dbReference>
<feature type="domain" description="Calponin-homology (CH)" evidence="1">
    <location>
        <begin position="322"/>
        <end position="421"/>
    </location>
</feature>
<dbReference type="PROSITE" id="PS50021">
    <property type="entry name" value="CH"/>
    <property type="match status" value="1"/>
</dbReference>
<dbReference type="InterPro" id="IPR001715">
    <property type="entry name" value="CH_dom"/>
</dbReference>
<protein>
    <submittedName>
        <fullName evidence="2">Cilia and flagella associated protein 47</fullName>
    </submittedName>
</protein>
<name>A0A8C5NXN6_JACJA</name>
<dbReference type="InterPro" id="IPR036872">
    <property type="entry name" value="CH_dom_sf"/>
</dbReference>
<dbReference type="GO" id="GO:0007288">
    <property type="term" value="P:sperm axoneme assembly"/>
    <property type="evidence" value="ECO:0007669"/>
    <property type="project" value="TreeGrafter"/>
</dbReference>
<accession>A0A8C5NXN6</accession>
<evidence type="ECO:0000313" key="2">
    <source>
        <dbReference type="Ensembl" id="ENSJJAP00000007193.1"/>
    </source>
</evidence>
<dbReference type="Ensembl" id="ENSJJAT00000013597.1">
    <property type="protein sequence ID" value="ENSJJAP00000007193.1"/>
    <property type="gene ID" value="ENSJJAG00000011575.1"/>
</dbReference>
<dbReference type="Proteomes" id="UP000694385">
    <property type="component" value="Unassembled WGS sequence"/>
</dbReference>
<sequence length="421" mass="48227">IAAHLDRQTIILNSDKEGNITNHRGSFMIPKILQQNYRLMPSGTIKKPSGFSKFNDAELTLGNLFVGMEIMHGQNSDDSLNERTDISLENEEQNLLFAPEEGSKAYDYFLKVVNATQTWFSLFGWPEGPHTLLIPETIRRDVHKIQFYSSNSPPKKYARQYDFSKYNKTIYDVVLHLSGKLPPGITSSQSLPVDNNERVIQLYSQHSSLLDFITAQGGCISHVMPEFLLEPDDYKLWLKIEASTPTTTALNSCSSKKRCYFTIDMNNFEAWSKRAWTDVFLQIYKVLILSRVVPHCCSAVPPINVQNTPKINPCFASSNIYSNSERILLSWLNTNYESNRHIIWKNCPQDIPPERWIVNFDTDLLDGLVFATQLAAYCPFLIGTHLSNMYTRPKRPEQYLHNCLIIISSLHEIGFEMNIQV</sequence>
<dbReference type="AlphaFoldDB" id="A0A8C5NXN6"/>
<dbReference type="InterPro" id="IPR056343">
    <property type="entry name" value="CFAP47_dom"/>
</dbReference>